<reference evidence="2 3" key="1">
    <citation type="submission" date="2019-12" db="EMBL/GenBank/DDBJ databases">
        <title>Nocardia sp. nov. ET3-3 isolated from soil.</title>
        <authorList>
            <person name="Kanchanasin P."/>
            <person name="Tanasupawat S."/>
            <person name="Yuki M."/>
            <person name="Kudo T."/>
        </authorList>
    </citation>
    <scope>NUCLEOTIDE SEQUENCE [LARGE SCALE GENOMIC DNA]</scope>
    <source>
        <strain evidence="2 3">ET3-3</strain>
    </source>
</reference>
<dbReference type="GO" id="GO:0046677">
    <property type="term" value="P:response to antibiotic"/>
    <property type="evidence" value="ECO:0007669"/>
    <property type="project" value="InterPro"/>
</dbReference>
<protein>
    <submittedName>
        <fullName evidence="2">Serine hydrolase</fullName>
    </submittedName>
</protein>
<dbReference type="InterPro" id="IPR045155">
    <property type="entry name" value="Beta-lactam_cat"/>
</dbReference>
<dbReference type="GO" id="GO:0030655">
    <property type="term" value="P:beta-lactam antibiotic catabolic process"/>
    <property type="evidence" value="ECO:0007669"/>
    <property type="project" value="InterPro"/>
</dbReference>
<keyword evidence="2" id="KW-0378">Hydrolase</keyword>
<dbReference type="PANTHER" id="PTHR35333">
    <property type="entry name" value="BETA-LACTAMASE"/>
    <property type="match status" value="1"/>
</dbReference>
<evidence type="ECO:0000259" key="1">
    <source>
        <dbReference type="Pfam" id="PF13354"/>
    </source>
</evidence>
<dbReference type="Gene3D" id="3.40.710.10">
    <property type="entry name" value="DD-peptidase/beta-lactamase superfamily"/>
    <property type="match status" value="1"/>
</dbReference>
<dbReference type="EMBL" id="WRPP01000006">
    <property type="protein sequence ID" value="MVU81224.1"/>
    <property type="molecule type" value="Genomic_DNA"/>
</dbReference>
<organism evidence="2 3">
    <name type="scientific">Nocardia terrae</name>
    <dbReference type="NCBI Taxonomy" id="2675851"/>
    <lineage>
        <taxon>Bacteria</taxon>
        <taxon>Bacillati</taxon>
        <taxon>Actinomycetota</taxon>
        <taxon>Actinomycetes</taxon>
        <taxon>Mycobacteriales</taxon>
        <taxon>Nocardiaceae</taxon>
        <taxon>Nocardia</taxon>
    </lineage>
</organism>
<dbReference type="InterPro" id="IPR012338">
    <property type="entry name" value="Beta-lactam/transpept-like"/>
</dbReference>
<dbReference type="AlphaFoldDB" id="A0A7K1V3P0"/>
<dbReference type="Proteomes" id="UP000466794">
    <property type="component" value="Unassembled WGS sequence"/>
</dbReference>
<keyword evidence="3" id="KW-1185">Reference proteome</keyword>
<dbReference type="RefSeq" id="WP_157390838.1">
    <property type="nucleotide sequence ID" value="NZ_WRPP01000006.1"/>
</dbReference>
<proteinExistence type="predicted"/>
<name>A0A7K1V3P0_9NOCA</name>
<feature type="domain" description="Beta-lactamase class A catalytic" evidence="1">
    <location>
        <begin position="48"/>
        <end position="261"/>
    </location>
</feature>
<sequence length="315" mass="33712">MLLGASAIAAGGLVKATVARAGVPVVGPAFDAQYRATTKLAGGRWHCLVTDLASGKPAPVVEEDADFVIEGASVQKLAIMTAVMSEVDAGRLRMSDTTTLDADMVAEGSGLYLNQAAFGDQLTIANLLTTMLQVSDNTAVRLMSRFVSGDQINETLDRLGFQQTRVVPVAGESRFYLGYTTPRENNDLLYRLASGTLLSKQSTQDVLRIMTWSAVGYTDGVRRNMSSEERARFATKHGASEDKRHDTGIMFDAAGAPLVVYSFFADQAPDADNYGATNPIVEAHATLGRSLLDTYTHLSPLQSFIDPKKIASGGH</sequence>
<gene>
    <name evidence="2" type="ORF">GPX89_28765</name>
</gene>
<dbReference type="PANTHER" id="PTHR35333:SF3">
    <property type="entry name" value="BETA-LACTAMASE-TYPE TRANSPEPTIDASE FOLD CONTAINING PROTEIN"/>
    <property type="match status" value="1"/>
</dbReference>
<accession>A0A7K1V3P0</accession>
<comment type="caution">
    <text evidence="2">The sequence shown here is derived from an EMBL/GenBank/DDBJ whole genome shotgun (WGS) entry which is preliminary data.</text>
</comment>
<dbReference type="SUPFAM" id="SSF56601">
    <property type="entry name" value="beta-lactamase/transpeptidase-like"/>
    <property type="match status" value="1"/>
</dbReference>
<dbReference type="InterPro" id="IPR000871">
    <property type="entry name" value="Beta-lactam_class-A"/>
</dbReference>
<dbReference type="GO" id="GO:0008800">
    <property type="term" value="F:beta-lactamase activity"/>
    <property type="evidence" value="ECO:0007669"/>
    <property type="project" value="InterPro"/>
</dbReference>
<dbReference type="Pfam" id="PF13354">
    <property type="entry name" value="Beta-lactamase2"/>
    <property type="match status" value="1"/>
</dbReference>
<evidence type="ECO:0000313" key="3">
    <source>
        <dbReference type="Proteomes" id="UP000466794"/>
    </source>
</evidence>
<evidence type="ECO:0000313" key="2">
    <source>
        <dbReference type="EMBL" id="MVU81224.1"/>
    </source>
</evidence>